<feature type="compositionally biased region" description="Basic and acidic residues" evidence="19">
    <location>
        <begin position="1282"/>
        <end position="1295"/>
    </location>
</feature>
<keyword evidence="12" id="KW-1015">Disulfide bond</keyword>
<evidence type="ECO:0000256" key="7">
    <source>
        <dbReference type="ARBA" id="ARBA00022882"/>
    </source>
</evidence>
<keyword evidence="3 17" id="KW-0894">Sodium channel</keyword>
<evidence type="ECO:0000256" key="18">
    <source>
        <dbReference type="SAM" id="Coils"/>
    </source>
</evidence>
<feature type="transmembrane region" description="Helical" evidence="17">
    <location>
        <begin position="1078"/>
        <end position="1106"/>
    </location>
</feature>
<feature type="region of interest" description="Disordered" evidence="19">
    <location>
        <begin position="693"/>
        <end position="722"/>
    </location>
</feature>
<feature type="transmembrane region" description="Helical" evidence="17">
    <location>
        <begin position="888"/>
        <end position="906"/>
    </location>
</feature>
<dbReference type="FunFam" id="1.20.120.350:FF:000002">
    <property type="entry name" value="Sodium channel protein"/>
    <property type="match status" value="1"/>
</dbReference>
<feature type="transmembrane region" description="Helical" evidence="17">
    <location>
        <begin position="1596"/>
        <end position="1620"/>
    </location>
</feature>
<feature type="region of interest" description="Disordered" evidence="19">
    <location>
        <begin position="643"/>
        <end position="669"/>
    </location>
</feature>
<feature type="transmembrane region" description="Helical" evidence="17">
    <location>
        <begin position="1347"/>
        <end position="1365"/>
    </location>
</feature>
<feature type="domain" description="Ion transport" evidence="20">
    <location>
        <begin position="1345"/>
        <end position="1629"/>
    </location>
</feature>
<evidence type="ECO:0000313" key="22">
    <source>
        <dbReference type="EMBL" id="CAB3265897.1"/>
    </source>
</evidence>
<dbReference type="PRINTS" id="PR00170">
    <property type="entry name" value="NACHANNEL"/>
</dbReference>
<feature type="compositionally biased region" description="Low complexity" evidence="19">
    <location>
        <begin position="2179"/>
        <end position="2203"/>
    </location>
</feature>
<evidence type="ECO:0000256" key="14">
    <source>
        <dbReference type="ARBA" id="ARBA00023201"/>
    </source>
</evidence>
<feature type="transmembrane region" description="Helical" evidence="17">
    <location>
        <begin position="1414"/>
        <end position="1434"/>
    </location>
</feature>
<feature type="transmembrane region" description="Helical" evidence="17">
    <location>
        <begin position="194"/>
        <end position="216"/>
    </location>
</feature>
<feature type="transmembrane region" description="Helical" evidence="17">
    <location>
        <begin position="1900"/>
        <end position="1923"/>
    </location>
</feature>
<dbReference type="EMBL" id="LR790035">
    <property type="protein sequence ID" value="CAB3265897.1"/>
    <property type="molecule type" value="mRNA"/>
</dbReference>
<keyword evidence="10 17" id="KW-0406">Ion transport</keyword>
<keyword evidence="8 17" id="KW-1133">Transmembrane helix</keyword>
<feature type="domain" description="Ion transport" evidence="20">
    <location>
        <begin position="1677"/>
        <end position="1933"/>
    </location>
</feature>
<dbReference type="SUPFAM" id="SSF81324">
    <property type="entry name" value="Voltage-gated potassium channels"/>
    <property type="match status" value="4"/>
</dbReference>
<evidence type="ECO:0000256" key="17">
    <source>
        <dbReference type="RuleBase" id="RU361132"/>
    </source>
</evidence>
<dbReference type="FunFam" id="1.10.238.10:FF:000002">
    <property type="entry name" value="Sodium channel protein"/>
    <property type="match status" value="1"/>
</dbReference>
<evidence type="ECO:0000256" key="5">
    <source>
        <dbReference type="ARBA" id="ARBA00022692"/>
    </source>
</evidence>
<feature type="transmembrane region" description="Helical" evidence="17">
    <location>
        <begin position="1743"/>
        <end position="1762"/>
    </location>
</feature>
<keyword evidence="6" id="KW-0677">Repeat</keyword>
<feature type="transmembrane region" description="Helical" evidence="17">
    <location>
        <begin position="1796"/>
        <end position="1824"/>
    </location>
</feature>
<dbReference type="FunFam" id="1.20.120.350:FF:000065">
    <property type="entry name" value="Sodium channel protein"/>
    <property type="match status" value="1"/>
</dbReference>
<feature type="region of interest" description="Disordered" evidence="19">
    <location>
        <begin position="2085"/>
        <end position="2121"/>
    </location>
</feature>
<feature type="transmembrane region" description="Helical" evidence="17">
    <location>
        <begin position="918"/>
        <end position="936"/>
    </location>
</feature>
<dbReference type="Gene3D" id="1.20.120.350">
    <property type="entry name" value="Voltage-gated potassium channels. Chain C"/>
    <property type="match status" value="4"/>
</dbReference>
<evidence type="ECO:0000256" key="15">
    <source>
        <dbReference type="ARBA" id="ARBA00023303"/>
    </source>
</evidence>
<reference evidence="22" key="1">
    <citation type="submission" date="2020-04" db="EMBL/GenBank/DDBJ databases">
        <authorList>
            <person name="Neveu A P."/>
        </authorList>
    </citation>
    <scope>NUCLEOTIDE SEQUENCE</scope>
    <source>
        <tissue evidence="22">Whole embryo</tissue>
    </source>
</reference>
<dbReference type="InterPro" id="IPR001696">
    <property type="entry name" value="Na_channel_asu"/>
</dbReference>
<feature type="transmembrane region" description="Helical" evidence="17">
    <location>
        <begin position="1712"/>
        <end position="1731"/>
    </location>
</feature>
<evidence type="ECO:0000259" key="20">
    <source>
        <dbReference type="Pfam" id="PF00520"/>
    </source>
</evidence>
<feature type="domain" description="Sodium ion transport-associated" evidence="21">
    <location>
        <begin position="1122"/>
        <end position="1341"/>
    </location>
</feature>
<evidence type="ECO:0000256" key="8">
    <source>
        <dbReference type="ARBA" id="ARBA00022989"/>
    </source>
</evidence>
<keyword evidence="15 17" id="KW-0407">Ion channel</keyword>
<dbReference type="PANTHER" id="PTHR10037">
    <property type="entry name" value="VOLTAGE-GATED CATION CHANNEL CALCIUM AND SODIUM"/>
    <property type="match status" value="1"/>
</dbReference>
<feature type="compositionally biased region" description="Polar residues" evidence="19">
    <location>
        <begin position="2234"/>
        <end position="2244"/>
    </location>
</feature>
<evidence type="ECO:0000256" key="10">
    <source>
        <dbReference type="ARBA" id="ARBA00023065"/>
    </source>
</evidence>
<protein>
    <recommendedName>
        <fullName evidence="17">Sodium channel protein</fullName>
    </recommendedName>
</protein>
<evidence type="ECO:0000256" key="2">
    <source>
        <dbReference type="ARBA" id="ARBA00022448"/>
    </source>
</evidence>
<feature type="transmembrane region" description="Helical" evidence="17">
    <location>
        <begin position="1463"/>
        <end position="1489"/>
    </location>
</feature>
<dbReference type="GO" id="GO:0005248">
    <property type="term" value="F:voltage-gated sodium channel activity"/>
    <property type="evidence" value="ECO:0007669"/>
    <property type="project" value="InterPro"/>
</dbReference>
<keyword evidence="13" id="KW-0325">Glycoprotein</keyword>
<feature type="transmembrane region" description="Helical" evidence="17">
    <location>
        <begin position="1009"/>
        <end position="1028"/>
    </location>
</feature>
<dbReference type="GO" id="GO:0086010">
    <property type="term" value="P:membrane depolarization during action potential"/>
    <property type="evidence" value="ECO:0007669"/>
    <property type="project" value="TreeGrafter"/>
</dbReference>
<gene>
    <name evidence="22" type="primary">Scn9a</name>
</gene>
<feature type="compositionally biased region" description="Low complexity" evidence="19">
    <location>
        <begin position="1253"/>
        <end position="1281"/>
    </location>
</feature>
<dbReference type="FunFam" id="1.10.287.70:FF:000001">
    <property type="entry name" value="Sodium channel protein"/>
    <property type="match status" value="1"/>
</dbReference>
<feature type="transmembrane region" description="Helical" evidence="17">
    <location>
        <begin position="1386"/>
        <end position="1402"/>
    </location>
</feature>
<evidence type="ECO:0000259" key="21">
    <source>
        <dbReference type="Pfam" id="PF06512"/>
    </source>
</evidence>
<feature type="domain" description="Ion transport" evidence="20">
    <location>
        <begin position="887"/>
        <end position="1110"/>
    </location>
</feature>
<keyword evidence="5 17" id="KW-0812">Transmembrane</keyword>
<dbReference type="Gene3D" id="1.20.5.1190">
    <property type="entry name" value="iswi atpase"/>
    <property type="match status" value="1"/>
</dbReference>
<feature type="compositionally biased region" description="Low complexity" evidence="19">
    <location>
        <begin position="657"/>
        <end position="669"/>
    </location>
</feature>
<accession>A0A6F9DR20</accession>
<dbReference type="FunFam" id="1.20.120.350:FF:000003">
    <property type="entry name" value="Voltage-dependent sodium channel"/>
    <property type="match status" value="1"/>
</dbReference>
<dbReference type="InterPro" id="IPR044564">
    <property type="entry name" value="Na_chnl_inactivation_gate"/>
</dbReference>
<keyword evidence="7 17" id="KW-0851">Voltage-gated channel</keyword>
<evidence type="ECO:0000256" key="12">
    <source>
        <dbReference type="ARBA" id="ARBA00023157"/>
    </source>
</evidence>
<feature type="transmembrane region" description="Helical" evidence="17">
    <location>
        <begin position="264"/>
        <end position="283"/>
    </location>
</feature>
<comment type="catalytic activity">
    <reaction evidence="16">
        <text>Na(+)(in) = Na(+)(out)</text>
        <dbReference type="Rhea" id="RHEA:34963"/>
        <dbReference type="ChEBI" id="CHEBI:29101"/>
    </reaction>
</comment>
<dbReference type="InterPro" id="IPR027359">
    <property type="entry name" value="Volt_channel_dom_sf"/>
</dbReference>
<name>A0A6F9DR20_9ASCI</name>
<feature type="compositionally biased region" description="Basic and acidic residues" evidence="19">
    <location>
        <begin position="693"/>
        <end position="704"/>
    </location>
</feature>
<dbReference type="InterPro" id="IPR005821">
    <property type="entry name" value="Ion_trans_dom"/>
</dbReference>
<evidence type="ECO:0000256" key="1">
    <source>
        <dbReference type="ARBA" id="ARBA00004651"/>
    </source>
</evidence>
<dbReference type="InterPro" id="IPR010526">
    <property type="entry name" value="Na_trans_assoc_dom"/>
</dbReference>
<sequence length="2298" mass="259565">MSTLTLLEVFFTPLTEEKIREQERTVALTNDKRRKKTFKEDEAEEASKNSHATSDLEAGKTLPEYLQGDVPEDYKFRPLVDPDHYYDDKNTYIVLDQNYNIYRFSATRALYCFGPLSFVRRIANRVLVHSLFNSFIMLTILVNCFFMTQNTSNMPWVNNYVERIFLGIYTFEMIVKVLSRGFILTHFTYMRDPWNLLDISVIATAYLDVIMNAMAAGGEAKKIPGMAALRAFRVLRALKAISAIPGLKAIVSALIESVKALKDVMILTLFGLSVFALIGLQLFMGSLRNKCIKTWPPSYNQTLQDAWDTQNYTNVTKPFERSYYASPELLKSQFVFKTTDGQLIPFDNLNNSHGLEGALVSLPMFCESNPDPKCHNESRIKGWFNQSLEEWTGDECNYCFVNGAAWLCGNGSQSGQCWEGYTCYQAGENPNFGYTSFDNFLWAFLSLFRLMAQDYWENLYQLTLRSNGQVYLIFFMVVIFIGSFYLVNLILAVVAMAYEEQHQIVADEEERKKAQMQKKKEELMAILEEVNRAESRIQSRRASRITPACSTPSTPRSGAIKDSDTSRPPSIKRSDRGSLRLLNNSIREKREKEMAALHAASKLAVEVGMNGGRAPQITESLPSPEVIQDAVAKLHQNQLRRESESLEVPHHPHGILRSSGSTPRSSFRSLRMSPAVMKREFKVEAEREKMLMGGRAERNRKESEGSQFSYGGHDSDFADDEGSENASICEITITEEVAMGNKNATKNQSGRGSLTNNGTVVDRNGVVSLIQRGSIGTALPDVVVEKSISEFDGRLQSTSGDYEMIHLDTLKPMPRSRLCSIDRLTEPQLEVLKQRAMSQASIMSAGLDEDRKCGPCWYKFSDIFCIWNCCGCWVALQRMMKKICDDPFFDLFITICIVINTAFMAIEQKPMDEDFQHVLENANIAFTLIFTTELCIKMVGMNPYYYFQEPWNCFDAVIVTVSLLEFPLEGVNGLSVLRTFRLMRVFKLAKSWPTLNMLIKIIGNSMGSLGNLTLILIIILFIFAVVGMQLFRENYEAVEGNPRWHMKGFGHSFLIVFRILCGEWVETMWDCMRWGGDIYALCIPVFLLVQVVGNLVVLNLFLALLLSSFSADSFDPDDESAPNSIQLSIVRINRWIAFIRKNVRSWRTTIAKSCRQSRGVLSKEGHLSANAVNIFRNEMVTVVVDPNSNSSPPDGRVDGYATSGTTGNTIECKYEIALDSPETPAKDYLTTESVVVPIAALESDFENRDSDNASDNSSLCSDLSNKSMSTNSDSVSSISNSEYERRQADIERKTVPAEGENADEPSACWPDKWRARFACCDPSSEEGIYKVWWNARKVCYRIVEHPWFETFIILMILLSSAALAFEDVYYRDRKVLRKILKYADRIFTYVFIFEMLLKWVGYGFKKYFTNAWCWLDFLIVGVSLVGLVAEAVGMDKITSIRSLRTLRALRPLRAMSRFEGMKVVVNALIGAIPSIVNVLMVCLIFWLIFSIMGVNLFAGKFWKCANITSGEKLPPTNYVFQNVTYPEINKTVCNELTALSPDIRWKNGKVHFDNAFSGYLALLQVATFKGWTEIMYDAVDITYEDKQPIFEASFYFYFYFVAFIVFGSFFTLNLFIGVIIDNFNQQKKKFGGQDIFMTEEQRKYFNAMKKLGSKKPQKPVPRPKNKLQGWVFDIVTHQMFEITIMILIISNMLTMMIESYNMSDTFTSILEYINYVFVAIFTGEATIKIFALRHHYFKNPWNVFDFIVVVLSIIGSTMSELIKKYFVQPTLFRIIRLARIGRILRLIKGAKGIRTLLFALMMSLPALLNIGLLLILVMFIYSIFGMSQFAYVHRGAGIDDMFNFETFGNSFLCLFMITTSAGWNGLLDPILDSEAPYCDPDLKNGNPNGRGDCGNPTTGCAFFVTYLIFTFLIVVNMYIAIILENFGVATEESTDPLGEDDFEMFYEVWERFDPKATQFITFSNLSDFVDSLEPPLRVPKPNNRSLIAMDLPMVIGDRLHCLDVLFALTKRVLGESDELEGLRSQMEEKFMASNPSKASYEPITTTLRRKQEEVSCTLIQRWWRRTRVLRTVRIASMHLLDHKADGERRRDNRDDDDDAPGAYAVATGDAGDDASSSGHKSTVQVEINNVTEHGNPPTYDEAVSGTQSPLLINSTQTAAAPIVTTMHRPTSLINEVTMTMSSTASSTSPLNTSLSATSSSPNSHVDSAERRASKKKTLPLESAAGSVPTESDAENNNDNTPRNSNAAFLANAYKDEGNSPTMDRRTGEAVVVYPRHVTNARAVAPTGGEPKTDKRAVS</sequence>
<dbReference type="GO" id="GO:0001518">
    <property type="term" value="C:voltage-gated sodium channel complex"/>
    <property type="evidence" value="ECO:0007669"/>
    <property type="project" value="UniProtKB-UniRule"/>
</dbReference>
<evidence type="ECO:0000256" key="4">
    <source>
        <dbReference type="ARBA" id="ARBA00022475"/>
    </source>
</evidence>
<dbReference type="Pfam" id="PF00520">
    <property type="entry name" value="Ion_trans"/>
    <property type="match status" value="4"/>
</dbReference>
<evidence type="ECO:0000256" key="11">
    <source>
        <dbReference type="ARBA" id="ARBA00023136"/>
    </source>
</evidence>
<dbReference type="GO" id="GO:0019228">
    <property type="term" value="P:neuronal action potential"/>
    <property type="evidence" value="ECO:0007669"/>
    <property type="project" value="TreeGrafter"/>
</dbReference>
<comment type="subcellular location">
    <subcellularLocation>
        <location evidence="1 17">Cell membrane</location>
        <topology evidence="1 17">Multi-pass membrane protein</topology>
    </subcellularLocation>
</comment>
<keyword evidence="18" id="KW-0175">Coiled coil</keyword>
<keyword evidence="14 17" id="KW-0739">Sodium transport</keyword>
<feature type="transmembrane region" description="Helical" evidence="17">
    <location>
        <begin position="126"/>
        <end position="148"/>
    </location>
</feature>
<feature type="region of interest" description="Disordered" evidence="19">
    <location>
        <begin position="2179"/>
        <end position="2244"/>
    </location>
</feature>
<evidence type="ECO:0000256" key="9">
    <source>
        <dbReference type="ARBA" id="ARBA00023053"/>
    </source>
</evidence>
<feature type="transmembrane region" description="Helical" evidence="17">
    <location>
        <begin position="1048"/>
        <end position="1066"/>
    </location>
</feature>
<dbReference type="PANTHER" id="PTHR10037:SF288">
    <property type="entry name" value="SODIUM CHANNEL PROTEIN PARA"/>
    <property type="match status" value="1"/>
</dbReference>
<keyword evidence="11 17" id="KW-0472">Membrane</keyword>
<dbReference type="FunFam" id="1.20.120.350:FF:000075">
    <property type="entry name" value="Sodium channel protein"/>
    <property type="match status" value="1"/>
</dbReference>
<keyword evidence="2 17" id="KW-0813">Transport</keyword>
<comment type="similarity">
    <text evidence="17">Belongs to the sodium channel (TC 1.A.1.10) family.</text>
</comment>
<feature type="region of interest" description="Disordered" evidence="19">
    <location>
        <begin position="22"/>
        <end position="55"/>
    </location>
</feature>
<feature type="coiled-coil region" evidence="18">
    <location>
        <begin position="499"/>
        <end position="536"/>
    </location>
</feature>
<organism evidence="22">
    <name type="scientific">Phallusia mammillata</name>
    <dbReference type="NCBI Taxonomy" id="59560"/>
    <lineage>
        <taxon>Eukaryota</taxon>
        <taxon>Metazoa</taxon>
        <taxon>Chordata</taxon>
        <taxon>Tunicata</taxon>
        <taxon>Ascidiacea</taxon>
        <taxon>Phlebobranchia</taxon>
        <taxon>Ascidiidae</taxon>
        <taxon>Phallusia</taxon>
    </lineage>
</organism>
<keyword evidence="9 17" id="KW-0915">Sodium</keyword>
<evidence type="ECO:0000256" key="13">
    <source>
        <dbReference type="ARBA" id="ARBA00023180"/>
    </source>
</evidence>
<dbReference type="Gene3D" id="1.10.287.70">
    <property type="match status" value="4"/>
</dbReference>
<feature type="region of interest" description="Disordered" evidence="19">
    <location>
        <begin position="1247"/>
        <end position="1304"/>
    </location>
</feature>
<comment type="caution">
    <text evidence="17">Lacks conserved residue(s) required for the propagation of feature annotation.</text>
</comment>
<dbReference type="InterPro" id="IPR043203">
    <property type="entry name" value="VGCC_Ca_Na"/>
</dbReference>
<evidence type="ECO:0000256" key="19">
    <source>
        <dbReference type="SAM" id="MobiDB-lite"/>
    </source>
</evidence>
<evidence type="ECO:0000256" key="3">
    <source>
        <dbReference type="ARBA" id="ARBA00022461"/>
    </source>
</evidence>
<feature type="transmembrane region" description="Helical" evidence="17">
    <location>
        <begin position="470"/>
        <end position="498"/>
    </location>
</feature>
<comment type="function">
    <text evidence="17">Mediates the voltage-dependent sodium ion permeability of excitable membranes. Assuming opened or closed conformations in response to the voltage difference across the membrane, the protein forms a sodium-selective channel through which Na(+) ions may pass in accordance with their electrochemical gradient.</text>
</comment>
<dbReference type="Pfam" id="PF06512">
    <property type="entry name" value="Na_trans_assoc"/>
    <property type="match status" value="1"/>
</dbReference>
<keyword evidence="4" id="KW-1003">Cell membrane</keyword>
<evidence type="ECO:0000256" key="16">
    <source>
        <dbReference type="ARBA" id="ARBA00036239"/>
    </source>
</evidence>
<dbReference type="Gene3D" id="1.10.238.10">
    <property type="entry name" value="EF-hand"/>
    <property type="match status" value="1"/>
</dbReference>
<feature type="region of interest" description="Disordered" evidence="19">
    <location>
        <begin position="537"/>
        <end position="580"/>
    </location>
</feature>
<evidence type="ECO:0000256" key="6">
    <source>
        <dbReference type="ARBA" id="ARBA00022737"/>
    </source>
</evidence>
<feature type="domain" description="Ion transport" evidence="20">
    <location>
        <begin position="129"/>
        <end position="503"/>
    </location>
</feature>
<proteinExistence type="evidence at transcript level"/>
<dbReference type="CDD" id="cd13433">
    <property type="entry name" value="Na_channel_gate"/>
    <property type="match status" value="1"/>
</dbReference>
<feature type="transmembrane region" description="Helical" evidence="17">
    <location>
        <begin position="1670"/>
        <end position="1692"/>
    </location>
</feature>